<dbReference type="Proteomes" id="UP000274515">
    <property type="component" value="Unassembled WGS sequence"/>
</dbReference>
<reference evidence="6 7" key="1">
    <citation type="submission" date="2018-11" db="EMBL/GenBank/DDBJ databases">
        <title>Saccharopolyspora rhizosphaerae sp. nov., an actinomycete isolated from rhizosphere soil in Thailand.</title>
        <authorList>
            <person name="Intra B."/>
            <person name="Euanorasetr J."/>
            <person name="Take A."/>
            <person name="Inahashi Y."/>
            <person name="Mori M."/>
            <person name="Panbangred W."/>
            <person name="Matsumoto A."/>
        </authorList>
    </citation>
    <scope>NUCLEOTIDE SEQUENCE [LARGE SCALE GENOMIC DNA]</scope>
    <source>
        <strain evidence="6 7">H219</strain>
    </source>
</reference>
<evidence type="ECO:0000256" key="4">
    <source>
        <dbReference type="SAM" id="MobiDB-lite"/>
    </source>
</evidence>
<dbReference type="PROSITE" id="PS00134">
    <property type="entry name" value="TRYPSIN_HIS"/>
    <property type="match status" value="1"/>
</dbReference>
<dbReference type="PANTHER" id="PTHR24276:SF98">
    <property type="entry name" value="FI18310P1-RELATED"/>
    <property type="match status" value="1"/>
</dbReference>
<dbReference type="InterPro" id="IPR009003">
    <property type="entry name" value="Peptidase_S1_PA"/>
</dbReference>
<dbReference type="SMART" id="SM00020">
    <property type="entry name" value="Tryp_SPc"/>
    <property type="match status" value="1"/>
</dbReference>
<dbReference type="FunFam" id="2.40.10.10:FF:000068">
    <property type="entry name" value="transmembrane protease serine 2"/>
    <property type="match status" value="1"/>
</dbReference>
<dbReference type="InterPro" id="IPR018114">
    <property type="entry name" value="TRYPSIN_HIS"/>
</dbReference>
<dbReference type="Pfam" id="PF00089">
    <property type="entry name" value="Trypsin"/>
    <property type="match status" value="1"/>
</dbReference>
<keyword evidence="7" id="KW-1185">Reference proteome</keyword>
<comment type="similarity">
    <text evidence="1">Belongs to the peptidase S1 family.</text>
</comment>
<dbReference type="InterPro" id="IPR001254">
    <property type="entry name" value="Trypsin_dom"/>
</dbReference>
<dbReference type="CDD" id="cd00190">
    <property type="entry name" value="Tryp_SPc"/>
    <property type="match status" value="1"/>
</dbReference>
<keyword evidence="2" id="KW-1015">Disulfide bond</keyword>
<dbReference type="PROSITE" id="PS50240">
    <property type="entry name" value="TRYPSIN_DOM"/>
    <property type="match status" value="1"/>
</dbReference>
<proteinExistence type="inferred from homology"/>
<keyword evidence="3" id="KW-0720">Serine protease</keyword>
<dbReference type="InterPro" id="IPR033116">
    <property type="entry name" value="TRYPSIN_SER"/>
</dbReference>
<keyword evidence="3 6" id="KW-0645">Protease</keyword>
<evidence type="ECO:0000313" key="7">
    <source>
        <dbReference type="Proteomes" id="UP000274515"/>
    </source>
</evidence>
<dbReference type="PROSITE" id="PS00135">
    <property type="entry name" value="TRYPSIN_SER"/>
    <property type="match status" value="1"/>
</dbReference>
<comment type="caution">
    <text evidence="6">The sequence shown here is derived from an EMBL/GenBank/DDBJ whole genome shotgun (WGS) entry which is preliminary data.</text>
</comment>
<dbReference type="FunFam" id="2.40.10.10:FF:000002">
    <property type="entry name" value="Transmembrane protease serine"/>
    <property type="match status" value="1"/>
</dbReference>
<dbReference type="GO" id="GO:0006508">
    <property type="term" value="P:proteolysis"/>
    <property type="evidence" value="ECO:0007669"/>
    <property type="project" value="UniProtKB-KW"/>
</dbReference>
<dbReference type="InterPro" id="IPR001314">
    <property type="entry name" value="Peptidase_S1A"/>
</dbReference>
<dbReference type="OrthoDB" id="1496095at2"/>
<protein>
    <submittedName>
        <fullName evidence="6">Serine protease</fullName>
    </submittedName>
</protein>
<accession>A0A3R8Q9T5</accession>
<name>A0A3R8Q9T5_9PSEU</name>
<dbReference type="PRINTS" id="PR00722">
    <property type="entry name" value="CHYMOTRYPSIN"/>
</dbReference>
<dbReference type="GO" id="GO:0004252">
    <property type="term" value="F:serine-type endopeptidase activity"/>
    <property type="evidence" value="ECO:0007669"/>
    <property type="project" value="InterPro"/>
</dbReference>
<feature type="region of interest" description="Disordered" evidence="4">
    <location>
        <begin position="68"/>
        <end position="91"/>
    </location>
</feature>
<organism evidence="6 7">
    <name type="scientific">Saccharopolyspora rhizosphaerae</name>
    <dbReference type="NCBI Taxonomy" id="2492662"/>
    <lineage>
        <taxon>Bacteria</taxon>
        <taxon>Bacillati</taxon>
        <taxon>Actinomycetota</taxon>
        <taxon>Actinomycetes</taxon>
        <taxon>Pseudonocardiales</taxon>
        <taxon>Pseudonocardiaceae</taxon>
        <taxon>Saccharopolyspora</taxon>
    </lineage>
</organism>
<dbReference type="InterPro" id="IPR043504">
    <property type="entry name" value="Peptidase_S1_PA_chymotrypsin"/>
</dbReference>
<dbReference type="SUPFAM" id="SSF50494">
    <property type="entry name" value="Trypsin-like serine proteases"/>
    <property type="match status" value="1"/>
</dbReference>
<dbReference type="AlphaFoldDB" id="A0A3R8Q9T5"/>
<evidence type="ECO:0000256" key="3">
    <source>
        <dbReference type="RuleBase" id="RU363034"/>
    </source>
</evidence>
<sequence length="307" mass="31606">MFSCRTVSCTSGCFGDRLNTVCPPRTTTARAGGTDLGRDAQGSADKTRALHALALAGAVAALAGTSPAAHAGPAITGDEQPQSRILGGTGATTEDAPWAVALTDRYGNQYCGGTLIRAGEVITAAHCAHDPLTGSERAPEDIHVIAGRTDLRSSQGTEAEVADVWVHPGYEDFTTGNDLAVLKLTAPLPQPPLPVVAPGDNAPYRPGGTARVYGWGRTSENGPASDTLRSVEVPITDDESCRTAYPNYDPRSMFCAGYPEGGRDACAGDSGGPIVADGRLIGVVSYGTGCGRPGTPGVYTRLSNYTP</sequence>
<evidence type="ECO:0000256" key="2">
    <source>
        <dbReference type="ARBA" id="ARBA00023157"/>
    </source>
</evidence>
<gene>
    <name evidence="6" type="ORF">EIL87_14035</name>
</gene>
<evidence type="ECO:0000259" key="5">
    <source>
        <dbReference type="PROSITE" id="PS50240"/>
    </source>
</evidence>
<dbReference type="PANTHER" id="PTHR24276">
    <property type="entry name" value="POLYSERASE-RELATED"/>
    <property type="match status" value="1"/>
</dbReference>
<dbReference type="EMBL" id="RSAA01000014">
    <property type="protein sequence ID" value="RRO16171.1"/>
    <property type="molecule type" value="Genomic_DNA"/>
</dbReference>
<dbReference type="Gene3D" id="2.40.10.10">
    <property type="entry name" value="Trypsin-like serine proteases"/>
    <property type="match status" value="1"/>
</dbReference>
<keyword evidence="3" id="KW-0378">Hydrolase</keyword>
<dbReference type="InterPro" id="IPR050430">
    <property type="entry name" value="Peptidase_S1"/>
</dbReference>
<evidence type="ECO:0000256" key="1">
    <source>
        <dbReference type="ARBA" id="ARBA00007664"/>
    </source>
</evidence>
<evidence type="ECO:0000313" key="6">
    <source>
        <dbReference type="EMBL" id="RRO16171.1"/>
    </source>
</evidence>
<feature type="domain" description="Peptidase S1" evidence="5">
    <location>
        <begin position="85"/>
        <end position="307"/>
    </location>
</feature>